<comment type="caution">
    <text evidence="2">The sequence shown here is derived from an EMBL/GenBank/DDBJ whole genome shotgun (WGS) entry which is preliminary data.</text>
</comment>
<evidence type="ECO:0000259" key="1">
    <source>
        <dbReference type="PROSITE" id="PS50093"/>
    </source>
</evidence>
<organism evidence="2">
    <name type="scientific">mine drainage metagenome</name>
    <dbReference type="NCBI Taxonomy" id="410659"/>
    <lineage>
        <taxon>unclassified sequences</taxon>
        <taxon>metagenomes</taxon>
        <taxon>ecological metagenomes</taxon>
    </lineage>
</organism>
<feature type="domain" description="PKD" evidence="1">
    <location>
        <begin position="82"/>
        <end position="160"/>
    </location>
</feature>
<dbReference type="AlphaFoldDB" id="T1CU34"/>
<name>T1CU34_9ZZZZ</name>
<dbReference type="PROSITE" id="PS50093">
    <property type="entry name" value="PKD"/>
    <property type="match status" value="2"/>
</dbReference>
<proteinExistence type="predicted"/>
<dbReference type="SUPFAM" id="SSF49299">
    <property type="entry name" value="PKD domain"/>
    <property type="match status" value="2"/>
</dbReference>
<dbReference type="InterPro" id="IPR000601">
    <property type="entry name" value="PKD_dom"/>
</dbReference>
<dbReference type="InterPro" id="IPR013783">
    <property type="entry name" value="Ig-like_fold"/>
</dbReference>
<reference evidence="2" key="1">
    <citation type="submission" date="2013-08" db="EMBL/GenBank/DDBJ databases">
        <authorList>
            <person name="Mendez C."/>
            <person name="Richter M."/>
            <person name="Ferrer M."/>
            <person name="Sanchez J."/>
        </authorList>
    </citation>
    <scope>NUCLEOTIDE SEQUENCE</scope>
</reference>
<evidence type="ECO:0000313" key="2">
    <source>
        <dbReference type="EMBL" id="EQD73095.1"/>
    </source>
</evidence>
<gene>
    <name evidence="2" type="ORF">B1B_03397</name>
</gene>
<reference evidence="2" key="2">
    <citation type="journal article" date="2014" name="ISME J.">
        <title>Microbial stratification in low pH oxic and suboxic macroscopic growths along an acid mine drainage.</title>
        <authorList>
            <person name="Mendez-Garcia C."/>
            <person name="Mesa V."/>
            <person name="Sprenger R.R."/>
            <person name="Richter M."/>
            <person name="Diez M.S."/>
            <person name="Solano J."/>
            <person name="Bargiela R."/>
            <person name="Golyshina O.V."/>
            <person name="Manteca A."/>
            <person name="Ramos J.L."/>
            <person name="Gallego J.R."/>
            <person name="Llorente I."/>
            <person name="Martins Dos Santos V.A."/>
            <person name="Jensen O.N."/>
            <person name="Pelaez A.I."/>
            <person name="Sanchez J."/>
            <person name="Ferrer M."/>
        </authorList>
    </citation>
    <scope>NUCLEOTIDE SEQUENCE</scope>
</reference>
<sequence>MTETSNRTSLSVGISTAFTATVTGGVGPYTYAWSVGNTAIGTTNPIDYTFSTAGTYWVNVTVTDSLGVTPTAAVEYTVTNAPTAAVVASQSATDVGLTLSFSGTVQGGTSPYNYTWYVAGVLSGYGSSFDHLFSATGTVVVELTVRDASGLTSSTSVAWS</sequence>
<accession>T1CU34</accession>
<dbReference type="InterPro" id="IPR035986">
    <property type="entry name" value="PKD_dom_sf"/>
</dbReference>
<dbReference type="EMBL" id="AUZY01002089">
    <property type="protein sequence ID" value="EQD73095.1"/>
    <property type="molecule type" value="Genomic_DNA"/>
</dbReference>
<protein>
    <submittedName>
        <fullName evidence="2">Secreted protein containing PKD domain protein</fullName>
    </submittedName>
</protein>
<dbReference type="Gene3D" id="2.60.40.10">
    <property type="entry name" value="Immunoglobulins"/>
    <property type="match status" value="2"/>
</dbReference>
<dbReference type="Pfam" id="PF18911">
    <property type="entry name" value="PKD_4"/>
    <property type="match status" value="2"/>
</dbReference>
<feature type="domain" description="PKD" evidence="1">
    <location>
        <begin position="1"/>
        <end position="83"/>
    </location>
</feature>